<sequence length="405" mass="45567">MTETNDNLFIPSGNKLSIKQFMLDDDGKFIVDEDGNKKTKIEQVDIMKLNTLYLDNKNITNGFWSKVLADKEKAIDLQEEDFEGSGLITTSVSHGFTDNIGKWYFGSGEVKFKTDTEETELNAAKNHLKSSSHIVAINFSKSDLKKLNLFASASEFMPKVYIDILIANDCNISSVENICSYSYLAWAKKDPLTLIGLKTISLDGNPLVSLPSSMFRHTNLQFLSLANNPLYIADKNAKGNRNGLKSLPSELKNLRNLKTLNLRNSGLKELPDDIGNCINLESLDLSHNQIRELPASIGKLKKLKTLMLNDNLLASLPDTIYQWDNIETIVLENNRLKKVPKGFLTIFNKSKDSATIKLVKWGSKETIEIKELNPSTGKEEVIETIEPSNPWYAYPYGDEEVFLQE</sequence>
<accession>A0AAE4BT74</accession>
<reference evidence="4" key="1">
    <citation type="submission" date="2023-07" db="EMBL/GenBank/DDBJ databases">
        <title>Genomic Encyclopedia of Type Strains, Phase IV (KMG-IV): sequencing the most valuable type-strain genomes for metagenomic binning, comparative biology and taxonomic classification.</title>
        <authorList>
            <person name="Goeker M."/>
        </authorList>
    </citation>
    <scope>NUCLEOTIDE SEQUENCE</scope>
    <source>
        <strain evidence="4">DSM 26174</strain>
    </source>
</reference>
<evidence type="ECO:0000256" key="2">
    <source>
        <dbReference type="ARBA" id="ARBA00022737"/>
    </source>
</evidence>
<evidence type="ECO:0000313" key="5">
    <source>
        <dbReference type="Proteomes" id="UP001185092"/>
    </source>
</evidence>
<dbReference type="InterPro" id="IPR050216">
    <property type="entry name" value="LRR_domain-containing"/>
</dbReference>
<evidence type="ECO:0000256" key="1">
    <source>
        <dbReference type="ARBA" id="ARBA00022614"/>
    </source>
</evidence>
<keyword evidence="5" id="KW-1185">Reference proteome</keyword>
<dbReference type="PANTHER" id="PTHR48051:SF1">
    <property type="entry name" value="RAS SUPPRESSOR PROTEIN 1"/>
    <property type="match status" value="1"/>
</dbReference>
<feature type="domain" description="Disease resistance R13L4/SHOC-2-like LRR" evidence="3">
    <location>
        <begin position="249"/>
        <end position="329"/>
    </location>
</feature>
<dbReference type="InterPro" id="IPR055414">
    <property type="entry name" value="LRR_R13L4/SHOC2-like"/>
</dbReference>
<dbReference type="RefSeq" id="WP_309943092.1">
    <property type="nucleotide sequence ID" value="NZ_AP025310.1"/>
</dbReference>
<dbReference type="InterPro" id="IPR032675">
    <property type="entry name" value="LRR_dom_sf"/>
</dbReference>
<keyword evidence="2" id="KW-0677">Repeat</keyword>
<dbReference type="EMBL" id="JAVDQD010000013">
    <property type="protein sequence ID" value="MDR6241899.1"/>
    <property type="molecule type" value="Genomic_DNA"/>
</dbReference>
<dbReference type="PANTHER" id="PTHR48051">
    <property type="match status" value="1"/>
</dbReference>
<dbReference type="Gene3D" id="3.80.10.10">
    <property type="entry name" value="Ribonuclease Inhibitor"/>
    <property type="match status" value="2"/>
</dbReference>
<dbReference type="PROSITE" id="PS51450">
    <property type="entry name" value="LRR"/>
    <property type="match status" value="1"/>
</dbReference>
<comment type="caution">
    <text evidence="4">The sequence shown here is derived from an EMBL/GenBank/DDBJ whole genome shotgun (WGS) entry which is preliminary data.</text>
</comment>
<organism evidence="4 5">
    <name type="scientific">Aureibacter tunicatorum</name>
    <dbReference type="NCBI Taxonomy" id="866807"/>
    <lineage>
        <taxon>Bacteria</taxon>
        <taxon>Pseudomonadati</taxon>
        <taxon>Bacteroidota</taxon>
        <taxon>Cytophagia</taxon>
        <taxon>Cytophagales</taxon>
        <taxon>Persicobacteraceae</taxon>
        <taxon>Aureibacter</taxon>
    </lineage>
</organism>
<dbReference type="InterPro" id="IPR001611">
    <property type="entry name" value="Leu-rich_rpt"/>
</dbReference>
<dbReference type="SMART" id="SM00369">
    <property type="entry name" value="LRR_TYP"/>
    <property type="match status" value="4"/>
</dbReference>
<dbReference type="Proteomes" id="UP001185092">
    <property type="component" value="Unassembled WGS sequence"/>
</dbReference>
<protein>
    <submittedName>
        <fullName evidence="4">Leucine-rich repeat (LRR) protein</fullName>
    </submittedName>
</protein>
<dbReference type="SUPFAM" id="SSF52047">
    <property type="entry name" value="RNI-like"/>
    <property type="match status" value="1"/>
</dbReference>
<dbReference type="GO" id="GO:0005737">
    <property type="term" value="C:cytoplasm"/>
    <property type="evidence" value="ECO:0007669"/>
    <property type="project" value="TreeGrafter"/>
</dbReference>
<name>A0AAE4BT74_9BACT</name>
<keyword evidence="1" id="KW-0433">Leucine-rich repeat</keyword>
<dbReference type="InterPro" id="IPR003591">
    <property type="entry name" value="Leu-rich_rpt_typical-subtyp"/>
</dbReference>
<evidence type="ECO:0000313" key="4">
    <source>
        <dbReference type="EMBL" id="MDR6241899.1"/>
    </source>
</evidence>
<dbReference type="AlphaFoldDB" id="A0AAE4BT74"/>
<proteinExistence type="predicted"/>
<gene>
    <name evidence="4" type="ORF">HNQ88_004986</name>
</gene>
<dbReference type="Pfam" id="PF23598">
    <property type="entry name" value="LRR_14"/>
    <property type="match status" value="1"/>
</dbReference>
<evidence type="ECO:0000259" key="3">
    <source>
        <dbReference type="Pfam" id="PF23598"/>
    </source>
</evidence>